<dbReference type="PhylomeDB" id="E9I716"/>
<dbReference type="InterPro" id="IPR011333">
    <property type="entry name" value="SKP1/BTB/POZ_sf"/>
</dbReference>
<dbReference type="FunFam" id="3.30.710.10:FF:000159">
    <property type="entry name" value="Speckle-type POZ protein B"/>
    <property type="match status" value="1"/>
</dbReference>
<dbReference type="EMBL" id="GL736865">
    <property type="protein sequence ID" value="EFX60214.1"/>
    <property type="molecule type" value="Genomic_DNA"/>
</dbReference>
<sequence length="238" mass="27609">LKLSIINKKGEKVHLREIKVPKSSNETFWCFPLIDKKELWSKSNELLLNGSLTIFCEIQFVIPKKCTSHQKEIIFNSKNNLEELFQSMKFSDVTIDVRGQMFRAHKDITISKSKVLAARFDHPIEKMLDYLEVTDIEPDVFLEILRFIYSGQVPFTQIGEKKTIGLLIAADKYRLESLKYQCETQLVGVMSIENCAYFLSLADCHGAFHLKQNALELFRRFPTQVMATDAWKNLHPIF</sequence>
<dbReference type="GO" id="GO:0005634">
    <property type="term" value="C:nucleus"/>
    <property type="evidence" value="ECO:0000318"/>
    <property type="project" value="GO_Central"/>
</dbReference>
<accession>E9I716</accession>
<keyword evidence="3" id="KW-1185">Reference proteome</keyword>
<name>E9I716_DAPPU</name>
<dbReference type="PANTHER" id="PTHR24413">
    <property type="entry name" value="SPECKLE-TYPE POZ PROTEIN"/>
    <property type="match status" value="1"/>
</dbReference>
<dbReference type="KEGG" id="dpx:DAPPUDRAFT_72409"/>
<dbReference type="HOGENOM" id="CLU_004253_2_3_1"/>
<evidence type="ECO:0000259" key="1">
    <source>
        <dbReference type="PROSITE" id="PS50097"/>
    </source>
</evidence>
<dbReference type="AlphaFoldDB" id="E9I716"/>
<dbReference type="eggNOG" id="KOG1987">
    <property type="taxonomic scope" value="Eukaryota"/>
</dbReference>
<dbReference type="Proteomes" id="UP000000305">
    <property type="component" value="Unassembled WGS sequence"/>
</dbReference>
<dbReference type="Gene3D" id="6.10.250.3030">
    <property type="match status" value="1"/>
</dbReference>
<feature type="domain" description="BTB" evidence="1">
    <location>
        <begin position="91"/>
        <end position="157"/>
    </location>
</feature>
<dbReference type="InterPro" id="IPR000210">
    <property type="entry name" value="BTB/POZ_dom"/>
</dbReference>
<dbReference type="SMART" id="SM00225">
    <property type="entry name" value="BTB"/>
    <property type="match status" value="1"/>
</dbReference>
<dbReference type="SUPFAM" id="SSF49599">
    <property type="entry name" value="TRAF domain-like"/>
    <property type="match status" value="1"/>
</dbReference>
<organism evidence="2 3">
    <name type="scientific">Daphnia pulex</name>
    <name type="common">Water flea</name>
    <dbReference type="NCBI Taxonomy" id="6669"/>
    <lineage>
        <taxon>Eukaryota</taxon>
        <taxon>Metazoa</taxon>
        <taxon>Ecdysozoa</taxon>
        <taxon>Arthropoda</taxon>
        <taxon>Crustacea</taxon>
        <taxon>Branchiopoda</taxon>
        <taxon>Diplostraca</taxon>
        <taxon>Cladocera</taxon>
        <taxon>Anomopoda</taxon>
        <taxon>Daphniidae</taxon>
        <taxon>Daphnia</taxon>
    </lineage>
</organism>
<dbReference type="STRING" id="6669.E9I716"/>
<dbReference type="GO" id="GO:0030162">
    <property type="term" value="P:regulation of proteolysis"/>
    <property type="evidence" value="ECO:0000318"/>
    <property type="project" value="GO_Central"/>
</dbReference>
<proteinExistence type="predicted"/>
<dbReference type="GO" id="GO:0031625">
    <property type="term" value="F:ubiquitin protein ligase binding"/>
    <property type="evidence" value="ECO:0000318"/>
    <property type="project" value="GO_Central"/>
</dbReference>
<dbReference type="SUPFAM" id="SSF54695">
    <property type="entry name" value="POZ domain"/>
    <property type="match status" value="1"/>
</dbReference>
<dbReference type="InParanoid" id="E9I716"/>
<evidence type="ECO:0000313" key="2">
    <source>
        <dbReference type="EMBL" id="EFX60214.1"/>
    </source>
</evidence>
<dbReference type="OrthoDB" id="6381623at2759"/>
<dbReference type="GO" id="GO:0043161">
    <property type="term" value="P:proteasome-mediated ubiquitin-dependent protein catabolic process"/>
    <property type="evidence" value="ECO:0000318"/>
    <property type="project" value="GO_Central"/>
</dbReference>
<reference evidence="2 3" key="1">
    <citation type="journal article" date="2011" name="Science">
        <title>The ecoresponsive genome of Daphnia pulex.</title>
        <authorList>
            <person name="Colbourne J.K."/>
            <person name="Pfrender M.E."/>
            <person name="Gilbert D."/>
            <person name="Thomas W.K."/>
            <person name="Tucker A."/>
            <person name="Oakley T.H."/>
            <person name="Tokishita S."/>
            <person name="Aerts A."/>
            <person name="Arnold G.J."/>
            <person name="Basu M.K."/>
            <person name="Bauer D.J."/>
            <person name="Caceres C.E."/>
            <person name="Carmel L."/>
            <person name="Casola C."/>
            <person name="Choi J.H."/>
            <person name="Detter J.C."/>
            <person name="Dong Q."/>
            <person name="Dusheyko S."/>
            <person name="Eads B.D."/>
            <person name="Frohlich T."/>
            <person name="Geiler-Samerotte K.A."/>
            <person name="Gerlach D."/>
            <person name="Hatcher P."/>
            <person name="Jogdeo S."/>
            <person name="Krijgsveld J."/>
            <person name="Kriventseva E.V."/>
            <person name="Kultz D."/>
            <person name="Laforsch C."/>
            <person name="Lindquist E."/>
            <person name="Lopez J."/>
            <person name="Manak J.R."/>
            <person name="Muller J."/>
            <person name="Pangilinan J."/>
            <person name="Patwardhan R.P."/>
            <person name="Pitluck S."/>
            <person name="Pritham E.J."/>
            <person name="Rechtsteiner A."/>
            <person name="Rho M."/>
            <person name="Rogozin I.B."/>
            <person name="Sakarya O."/>
            <person name="Salamov A."/>
            <person name="Schaack S."/>
            <person name="Shapiro H."/>
            <person name="Shiga Y."/>
            <person name="Skalitzky C."/>
            <person name="Smith Z."/>
            <person name="Souvorov A."/>
            <person name="Sung W."/>
            <person name="Tang Z."/>
            <person name="Tsuchiya D."/>
            <person name="Tu H."/>
            <person name="Vos H."/>
            <person name="Wang M."/>
            <person name="Wolf Y.I."/>
            <person name="Yamagata H."/>
            <person name="Yamada T."/>
            <person name="Ye Y."/>
            <person name="Shaw J.R."/>
            <person name="Andrews J."/>
            <person name="Crease T.J."/>
            <person name="Tang H."/>
            <person name="Lucas S.M."/>
            <person name="Robertson H.M."/>
            <person name="Bork P."/>
            <person name="Koonin E.V."/>
            <person name="Zdobnov E.M."/>
            <person name="Grigoriev I.V."/>
            <person name="Lynch M."/>
            <person name="Boore J.L."/>
        </authorList>
    </citation>
    <scope>NUCLEOTIDE SEQUENCE [LARGE SCALE GENOMIC DNA]</scope>
</reference>
<dbReference type="GO" id="GO:0005737">
    <property type="term" value="C:cytoplasm"/>
    <property type="evidence" value="ECO:0000318"/>
    <property type="project" value="GO_Central"/>
</dbReference>
<dbReference type="Pfam" id="PF00651">
    <property type="entry name" value="BTB"/>
    <property type="match status" value="1"/>
</dbReference>
<gene>
    <name evidence="2" type="ORF">DAPPUDRAFT_72409</name>
</gene>
<feature type="non-terminal residue" evidence="2">
    <location>
        <position position="1"/>
    </location>
</feature>
<dbReference type="Gene3D" id="3.30.710.10">
    <property type="entry name" value="Potassium Channel Kv1.1, Chain A"/>
    <property type="match status" value="1"/>
</dbReference>
<dbReference type="PROSITE" id="PS50097">
    <property type="entry name" value="BTB"/>
    <property type="match status" value="1"/>
</dbReference>
<protein>
    <recommendedName>
        <fullName evidence="1">BTB domain-containing protein</fullName>
    </recommendedName>
</protein>
<evidence type="ECO:0000313" key="3">
    <source>
        <dbReference type="Proteomes" id="UP000000305"/>
    </source>
</evidence>